<organism evidence="1 2">
    <name type="scientific">Acorus calamus</name>
    <name type="common">Sweet flag</name>
    <dbReference type="NCBI Taxonomy" id="4465"/>
    <lineage>
        <taxon>Eukaryota</taxon>
        <taxon>Viridiplantae</taxon>
        <taxon>Streptophyta</taxon>
        <taxon>Embryophyta</taxon>
        <taxon>Tracheophyta</taxon>
        <taxon>Spermatophyta</taxon>
        <taxon>Magnoliopsida</taxon>
        <taxon>Liliopsida</taxon>
        <taxon>Acoraceae</taxon>
        <taxon>Acorus</taxon>
    </lineage>
</organism>
<sequence>MVAETPEHRFVSCPVAMILWSLLKEATGFDMQIQSLQGLWEVGCKMRLRGDRSVRPKVSQSLVPAIVWAIWLSQNVEVGPTKTNKGGRGKGFQRGWCMDEWE</sequence>
<accession>A0AAV9DXC1</accession>
<reference evidence="1" key="1">
    <citation type="journal article" date="2023" name="Nat. Commun.">
        <title>Diploid and tetraploid genomes of Acorus and the evolution of monocots.</title>
        <authorList>
            <person name="Ma L."/>
            <person name="Liu K.W."/>
            <person name="Li Z."/>
            <person name="Hsiao Y.Y."/>
            <person name="Qi Y."/>
            <person name="Fu T."/>
            <person name="Tang G.D."/>
            <person name="Zhang D."/>
            <person name="Sun W.H."/>
            <person name="Liu D.K."/>
            <person name="Li Y."/>
            <person name="Chen G.Z."/>
            <person name="Liu X.D."/>
            <person name="Liao X.Y."/>
            <person name="Jiang Y.T."/>
            <person name="Yu X."/>
            <person name="Hao Y."/>
            <person name="Huang J."/>
            <person name="Zhao X.W."/>
            <person name="Ke S."/>
            <person name="Chen Y.Y."/>
            <person name="Wu W.L."/>
            <person name="Hsu J.L."/>
            <person name="Lin Y.F."/>
            <person name="Huang M.D."/>
            <person name="Li C.Y."/>
            <person name="Huang L."/>
            <person name="Wang Z.W."/>
            <person name="Zhao X."/>
            <person name="Zhong W.Y."/>
            <person name="Peng D.H."/>
            <person name="Ahmad S."/>
            <person name="Lan S."/>
            <person name="Zhang J.S."/>
            <person name="Tsai W.C."/>
            <person name="Van de Peer Y."/>
            <person name="Liu Z.J."/>
        </authorList>
    </citation>
    <scope>NUCLEOTIDE SEQUENCE</scope>
    <source>
        <strain evidence="1">CP</strain>
    </source>
</reference>
<dbReference type="Proteomes" id="UP001180020">
    <property type="component" value="Unassembled WGS sequence"/>
</dbReference>
<protein>
    <submittedName>
        <fullName evidence="1">Uncharacterized protein</fullName>
    </submittedName>
</protein>
<evidence type="ECO:0000313" key="2">
    <source>
        <dbReference type="Proteomes" id="UP001180020"/>
    </source>
</evidence>
<gene>
    <name evidence="1" type="ORF">QJS10_CPA10g00014</name>
</gene>
<dbReference type="EMBL" id="JAUJYO010000010">
    <property type="protein sequence ID" value="KAK1305521.1"/>
    <property type="molecule type" value="Genomic_DNA"/>
</dbReference>
<keyword evidence="2" id="KW-1185">Reference proteome</keyword>
<reference evidence="1" key="2">
    <citation type="submission" date="2023-06" db="EMBL/GenBank/DDBJ databases">
        <authorList>
            <person name="Ma L."/>
            <person name="Liu K.-W."/>
            <person name="Li Z."/>
            <person name="Hsiao Y.-Y."/>
            <person name="Qi Y."/>
            <person name="Fu T."/>
            <person name="Tang G."/>
            <person name="Zhang D."/>
            <person name="Sun W.-H."/>
            <person name="Liu D.-K."/>
            <person name="Li Y."/>
            <person name="Chen G.-Z."/>
            <person name="Liu X.-D."/>
            <person name="Liao X.-Y."/>
            <person name="Jiang Y.-T."/>
            <person name="Yu X."/>
            <person name="Hao Y."/>
            <person name="Huang J."/>
            <person name="Zhao X.-W."/>
            <person name="Ke S."/>
            <person name="Chen Y.-Y."/>
            <person name="Wu W.-L."/>
            <person name="Hsu J.-L."/>
            <person name="Lin Y.-F."/>
            <person name="Huang M.-D."/>
            <person name="Li C.-Y."/>
            <person name="Huang L."/>
            <person name="Wang Z.-W."/>
            <person name="Zhao X."/>
            <person name="Zhong W.-Y."/>
            <person name="Peng D.-H."/>
            <person name="Ahmad S."/>
            <person name="Lan S."/>
            <person name="Zhang J.-S."/>
            <person name="Tsai W.-C."/>
            <person name="Van De Peer Y."/>
            <person name="Liu Z.-J."/>
        </authorList>
    </citation>
    <scope>NUCLEOTIDE SEQUENCE</scope>
    <source>
        <strain evidence="1">CP</strain>
        <tissue evidence="1">Leaves</tissue>
    </source>
</reference>
<evidence type="ECO:0000313" key="1">
    <source>
        <dbReference type="EMBL" id="KAK1305521.1"/>
    </source>
</evidence>
<proteinExistence type="predicted"/>
<dbReference type="AlphaFoldDB" id="A0AAV9DXC1"/>
<comment type="caution">
    <text evidence="1">The sequence shown here is derived from an EMBL/GenBank/DDBJ whole genome shotgun (WGS) entry which is preliminary data.</text>
</comment>
<name>A0AAV9DXC1_ACOCL</name>